<reference evidence="9" key="4">
    <citation type="submission" date="2017-01" db="EMBL/GenBank/DDBJ databases">
        <authorList>
            <person name="Mah S.A."/>
            <person name="Swanson W.J."/>
            <person name="Moy G.W."/>
            <person name="Vacquier V.D."/>
        </authorList>
    </citation>
    <scope>NUCLEOTIDE SEQUENCE [LARGE SCALE GENOMIC DNA]</scope>
    <source>
        <strain evidence="9">129</strain>
    </source>
</reference>
<dbReference type="Proteomes" id="UP000249293">
    <property type="component" value="Chromosome 2"/>
</dbReference>
<evidence type="ECO:0000256" key="1">
    <source>
        <dbReference type="ARBA" id="ARBA00004286"/>
    </source>
</evidence>
<dbReference type="SMART" id="SM00428">
    <property type="entry name" value="H3"/>
    <property type="match status" value="1"/>
</dbReference>
<dbReference type="Pfam" id="PF00125">
    <property type="entry name" value="Histone"/>
    <property type="match status" value="1"/>
</dbReference>
<dbReference type="CDD" id="cd22911">
    <property type="entry name" value="HFD_H3"/>
    <property type="match status" value="1"/>
</dbReference>
<dbReference type="Proteomes" id="UP000189274">
    <property type="component" value="Unassembled WGS sequence"/>
</dbReference>
<reference evidence="11" key="3">
    <citation type="journal article" date="2017" name="Genome Announc.">
        <title>Genome sequences of Cyberlindnera fabianii 65, Pichia kudriavzevii 129, and Saccharomyces cerevisiae 131 isolated from fermented masau fruits in Zimbabwe.</title>
        <authorList>
            <person name="van Rijswijck I.M.H."/>
            <person name="Derks M.F.L."/>
            <person name="Abee T."/>
            <person name="de Ridder D."/>
            <person name="Smid E.J."/>
        </authorList>
    </citation>
    <scope>NUCLEOTIDE SEQUENCE [LARGE SCALE GENOMIC DNA]</scope>
    <source>
        <strain evidence="11">129</strain>
    </source>
</reference>
<dbReference type="AlphaFoldDB" id="A0A099NZC5"/>
<reference evidence="7 12" key="5">
    <citation type="submission" date="2018-06" db="EMBL/GenBank/DDBJ databases">
        <title>Population genomics shows no distinction between pathogenic Candida krusei and environmental Pichia kudriavzevii: One species, four names.</title>
        <authorList>
            <person name="Douglass A.P."/>
            <person name="Offei B."/>
            <person name="Braun-Galleani S."/>
            <person name="Coughlan A.Y."/>
            <person name="Martos A."/>
            <person name="Ortiz-Merino R.A."/>
            <person name="Byrne K.P."/>
            <person name="Wolfe K.H."/>
        </authorList>
    </citation>
    <scope>NUCLEOTIDE SEQUENCE [LARGE SCALE GENOMIC DNA]</scope>
    <source>
        <strain evidence="7 12">CBS573</strain>
    </source>
</reference>
<sequence length="170" mass="19350">MARYKTKSTAVSASKRTSKPSKALKGKATEEVVEVKRNIYSSDEEAEWLSEKASISSGLLKNQPGDPVDVKKRRNRKGTVALREIKKYQKNTDLLIRKLPFARLVREIVQTEFGNDADYRWQSVAILALQEASEAYLVHLLEDTNLCAIHAKRVTIMQKDIHLARRLRGE</sequence>
<dbReference type="InterPro" id="IPR007125">
    <property type="entry name" value="H2A/H2B/H3"/>
</dbReference>
<reference evidence="8" key="2">
    <citation type="submission" date="2014-08" db="EMBL/GenBank/DDBJ databases">
        <title>Exploiting Issatchenkia orientalis SD108 for Succinic Acid Production.</title>
        <authorList>
            <person name="Xiao H."/>
            <person name="Shao Z."/>
            <person name="Jiang Y."/>
            <person name="Dole S."/>
            <person name="Zhao H."/>
        </authorList>
    </citation>
    <scope>NUCLEOTIDE SEQUENCE [LARGE SCALE GENOMIC DNA]</scope>
    <source>
        <strain evidence="8">SD108</strain>
    </source>
</reference>
<dbReference type="InterPro" id="IPR000164">
    <property type="entry name" value="Histone_H3/CENP-A"/>
</dbReference>
<protein>
    <submittedName>
        <fullName evidence="9">Histone H3-like centromeric protein CSE4</fullName>
    </submittedName>
</protein>
<dbReference type="eggNOG" id="KOG1745">
    <property type="taxonomic scope" value="Eukaryota"/>
</dbReference>
<feature type="compositionally biased region" description="Basic residues" evidence="5">
    <location>
        <begin position="16"/>
        <end position="25"/>
    </location>
</feature>
<evidence type="ECO:0000313" key="10">
    <source>
        <dbReference type="Proteomes" id="UP000029867"/>
    </source>
</evidence>
<dbReference type="Proteomes" id="UP000029867">
    <property type="component" value="Unassembled WGS sequence"/>
</dbReference>
<evidence type="ECO:0000313" key="9">
    <source>
        <dbReference type="EMBL" id="ONH74846.1"/>
    </source>
</evidence>
<dbReference type="EMBL" id="MQVM01000008">
    <property type="protein sequence ID" value="ONH74846.1"/>
    <property type="molecule type" value="Genomic_DNA"/>
</dbReference>
<dbReference type="FunFam" id="1.10.20.10:FF:000088">
    <property type="entry name" value="Histone H3-like centromeric protein CSE4"/>
    <property type="match status" value="1"/>
</dbReference>
<dbReference type="EMBL" id="JQFK01000023">
    <property type="protein sequence ID" value="KGK38173.1"/>
    <property type="molecule type" value="Genomic_DNA"/>
</dbReference>
<dbReference type="GO" id="GO:0000786">
    <property type="term" value="C:nucleosome"/>
    <property type="evidence" value="ECO:0007669"/>
    <property type="project" value="UniProtKB-KW"/>
</dbReference>
<dbReference type="EMBL" id="CP028774">
    <property type="protein sequence ID" value="AWU75012.1"/>
    <property type="molecule type" value="Genomic_DNA"/>
</dbReference>
<dbReference type="OrthoDB" id="842664at2759"/>
<dbReference type="VEuPathDB" id="FungiDB:C5L36_0B02710"/>
<dbReference type="Gene3D" id="1.10.20.10">
    <property type="entry name" value="Histone, subunit A"/>
    <property type="match status" value="1"/>
</dbReference>
<keyword evidence="4" id="KW-0238">DNA-binding</keyword>
<organism evidence="8 10">
    <name type="scientific">Pichia kudriavzevii</name>
    <name type="common">Yeast</name>
    <name type="synonym">Issatchenkia orientalis</name>
    <dbReference type="NCBI Taxonomy" id="4909"/>
    <lineage>
        <taxon>Eukaryota</taxon>
        <taxon>Fungi</taxon>
        <taxon>Dikarya</taxon>
        <taxon>Ascomycota</taxon>
        <taxon>Saccharomycotina</taxon>
        <taxon>Pichiomycetes</taxon>
        <taxon>Pichiales</taxon>
        <taxon>Pichiaceae</taxon>
        <taxon>Pichia</taxon>
    </lineage>
</organism>
<keyword evidence="4" id="KW-0544">Nucleosome core</keyword>
<evidence type="ECO:0000256" key="4">
    <source>
        <dbReference type="ARBA" id="ARBA00023269"/>
    </source>
</evidence>
<reference evidence="10" key="1">
    <citation type="journal article" date="2014" name="Microb. Cell Fact.">
        <title>Exploiting Issatchenkia orientalis SD108 for succinic acid production.</title>
        <authorList>
            <person name="Xiao H."/>
            <person name="Shao Z."/>
            <person name="Jiang Y."/>
            <person name="Dole S."/>
            <person name="Zhao H."/>
        </authorList>
    </citation>
    <scope>NUCLEOTIDE SEQUENCE [LARGE SCALE GENOMIC DNA]</scope>
    <source>
        <strain evidence="10">SD108</strain>
    </source>
</reference>
<name>A0A099NZC5_PICKU</name>
<evidence type="ECO:0000313" key="12">
    <source>
        <dbReference type="Proteomes" id="UP000249293"/>
    </source>
</evidence>
<keyword evidence="3" id="KW-0158">Chromosome</keyword>
<keyword evidence="12" id="KW-1185">Reference proteome</keyword>
<dbReference type="GO" id="GO:0046982">
    <property type="term" value="F:protein heterodimerization activity"/>
    <property type="evidence" value="ECO:0007669"/>
    <property type="project" value="InterPro"/>
</dbReference>
<dbReference type="SUPFAM" id="SSF47113">
    <property type="entry name" value="Histone-fold"/>
    <property type="match status" value="1"/>
</dbReference>
<dbReference type="STRING" id="4909.A0A099NZC5"/>
<comment type="similarity">
    <text evidence="2">Belongs to the histone H3 family.</text>
</comment>
<evidence type="ECO:0000313" key="11">
    <source>
        <dbReference type="Proteomes" id="UP000189274"/>
    </source>
</evidence>
<dbReference type="InterPro" id="IPR009072">
    <property type="entry name" value="Histone-fold"/>
</dbReference>
<evidence type="ECO:0000313" key="8">
    <source>
        <dbReference type="EMBL" id="KGK38173.1"/>
    </source>
</evidence>
<feature type="region of interest" description="Disordered" evidence="5">
    <location>
        <begin position="1"/>
        <end position="27"/>
    </location>
</feature>
<dbReference type="GO" id="GO:0030527">
    <property type="term" value="F:structural constituent of chromatin"/>
    <property type="evidence" value="ECO:0007669"/>
    <property type="project" value="InterPro"/>
</dbReference>
<evidence type="ECO:0000256" key="2">
    <source>
        <dbReference type="ARBA" id="ARBA00010343"/>
    </source>
</evidence>
<evidence type="ECO:0000256" key="5">
    <source>
        <dbReference type="SAM" id="MobiDB-lite"/>
    </source>
</evidence>
<dbReference type="PROSITE" id="PS00959">
    <property type="entry name" value="HISTONE_H3_2"/>
    <property type="match status" value="1"/>
</dbReference>
<evidence type="ECO:0000256" key="3">
    <source>
        <dbReference type="ARBA" id="ARBA00022454"/>
    </source>
</evidence>
<comment type="subcellular location">
    <subcellularLocation>
        <location evidence="1">Chromosome</location>
    </subcellularLocation>
</comment>
<dbReference type="HOGENOM" id="CLU_078295_3_0_1"/>
<dbReference type="PANTHER" id="PTHR11426">
    <property type="entry name" value="HISTONE H3"/>
    <property type="match status" value="1"/>
</dbReference>
<dbReference type="GO" id="GO:0003677">
    <property type="term" value="F:DNA binding"/>
    <property type="evidence" value="ECO:0007669"/>
    <property type="project" value="InterPro"/>
</dbReference>
<accession>A0A099NZC5</accession>
<evidence type="ECO:0000313" key="7">
    <source>
        <dbReference type="EMBL" id="AWU75012.1"/>
    </source>
</evidence>
<evidence type="ECO:0000259" key="6">
    <source>
        <dbReference type="Pfam" id="PF00125"/>
    </source>
</evidence>
<proteinExistence type="inferred from homology"/>
<gene>
    <name evidence="9" type="ORF">BOH78_2101</name>
    <name evidence="7" type="ORF">C5L36_0B02710</name>
    <name evidence="8" type="ORF">JL09_g2693</name>
</gene>
<feature type="domain" description="Core Histone H2A/H2B/H3" evidence="6">
    <location>
        <begin position="77"/>
        <end position="167"/>
    </location>
</feature>